<feature type="region of interest" description="Disordered" evidence="3">
    <location>
        <begin position="1172"/>
        <end position="1228"/>
    </location>
</feature>
<feature type="compositionally biased region" description="Polar residues" evidence="3">
    <location>
        <begin position="915"/>
        <end position="926"/>
    </location>
</feature>
<feature type="compositionally biased region" description="Polar residues" evidence="3">
    <location>
        <begin position="301"/>
        <end position="325"/>
    </location>
</feature>
<feature type="compositionally biased region" description="Polar residues" evidence="3">
    <location>
        <begin position="278"/>
        <end position="292"/>
    </location>
</feature>
<dbReference type="CDD" id="cd14259">
    <property type="entry name" value="PUFD_like"/>
    <property type="match status" value="1"/>
</dbReference>
<feature type="compositionally biased region" description="Basic and acidic residues" evidence="3">
    <location>
        <begin position="1043"/>
        <end position="1065"/>
    </location>
</feature>
<feature type="compositionally biased region" description="Pro residues" evidence="3">
    <location>
        <begin position="502"/>
        <end position="522"/>
    </location>
</feature>
<dbReference type="EMBL" id="UFQT01001680">
    <property type="protein sequence ID" value="SSX31395.1"/>
    <property type="molecule type" value="Genomic_DNA"/>
</dbReference>
<sequence length="1832" mass="207422">MPSSSPTESYKIQLDISAAIKHETNRGEQPPRHHESYHSGPTSRTTMEVQSNPSPSHYQASILIRPSPSTSRLDATAPHIKAEAYVPPKEMRPEPAPTVIATPVAQSRPSVLTPVMKRESPLDLSVKTVKTKADSTGSDLSQQMYRRVDDRYVLPKVEFHPNFTPQQQQQQPLAPGPPNERSQSDHFDPRHPVHLREAQQQHSVSSNINQKYSQGNTNSMLPHHPSNQRMSEIPNPKYYEQSGHRSQEPSIIPPHQPNDRTIHIAVGEPYRHDMQINSQRQMQRQDTINSRHTPYPMNERPGTSSTKPQPIHSQSRGSVINNPNDPQRLEDRKYVESILYKKQPPPSAIANAEITFRYVHDKHGRPISPRKRSSEYNENVHIPPKQVRYDTLHREMPPHIQSHMNQGSQPSNYPPYSEPKSMYPREPVVEIHAHKMIFERYPPESRTLHSPHQYPKTSNDDRQRPNIYPDPRQPESKSHATVVKTIPKDSFRHDPKDEPRAGFPPPPDTQKSYPPPHMPYYPRPNDNVSNNVDLSIQSKQTAVTWHPSVSPSQSRISQQAPDRYDIRNQYNARADALDTEKREQIPIPRENHSSPNIVIEPKVVPPHSGSPGGSSAINASKGADINTINKLRTSIEQKEIERQRLMMKKQNSSEMSEDDNNKADIASILAARIRTKGELKGFTPVPVIETPRKESPVEIPKDPIEPPADIEGTTPFDVMDWGNACNDFVDQLQTGKKRGRRKRPLKEVDRKDIKIDPYTNTNANAENLSNVPVEVLKSIQETGALSNSSDEDKPLKLLRQQSTPECKDEDSLGPRKGSETCSSAIKCGALGERTSQSLRKKQRLVLEQKIAARIGTGSSSDTEPEDKPSVRTKKRKLRTRSSLGMKESEKSNNERSDTKQNKTDDESSSDEKITKTISQLDGSSDSDNQDKSSRKRLSSRNRSHVDNKSKHSEHSESERRKSLSKSKSSKSKSKNSDSESQKEETMTRSKRKLEMEKKISNSKVLRNDKIVQNKTVKKPKNVQEVASKANNTKTQLEKNASNKKKDDSKNEAKRKHLESDCEQNKSKTGKRMTRNLSKIESSESSSEEEDAKTDRLRPRKAKTTPSKEEVVGIKRKNSKVEEDSKKSTPHKKSSQKPENPVKEKYPPGWEAQLYAFKKSLKIPARLINVTPNNQRYSTSLPDLDPHSSDASEFSETSKTSSLQTQIKTEDNENDSTPNHKKPSKKSIIDLLHQRVTPSMNKMMQKKKKGESVQVKSSENDLLPTPVVEKNEKQTTSVKKNIFDLSILKTRTRNEQKHMKHKEIIREIFCGEDRPSSAPPLGLDLNTTFDQKFGQIMKKMDDVVASTSIVIKQEKPDDTFIPPHDEETTDTVLNVNNDLEDSHDRDLDTPSVNSERDIITPTSFKEMPKPAKKGRVSRRKQSSGFDYIRKKKKPVTNVDGTPVPSKRRIAAVNYLQEKDENDISKEVKGWVLNKGVGESYLHKAARLGYLDVIAYCLFRIDMDVDTKDNAGYTALHEACTRGNLGIVRLLLQCGANHSVTAFSGIRPLHEAVQHNYIEIARLLLAYGADPSLSTYSGQTPETLAETKEMTDLLNYYLKDMQGVSCPPWRFNPPWQQYDSDSDGLDNFDGVSELFNDTTPERTTPVKTVSKTCDSNLNNNIIKINDEKIKYKSCSVVLNNIDHLKSFNSKSLRKSIDIIDSTIKSQFSDLIPANPESDGELFEFEETDYPLPPLYLLQNEGSDKWIMLTDLCNILKVKSKDAVLKQIDPTIPTATLNKELIRELKINEFIEKATCLQLLCAGEKLNVRASKVVLVRYNEAVKKLMNIQTIVLKF</sequence>
<feature type="compositionally biased region" description="Basic and acidic residues" evidence="3">
    <location>
        <begin position="805"/>
        <end position="818"/>
    </location>
</feature>
<dbReference type="SMART" id="SM00248">
    <property type="entry name" value="ANK"/>
    <property type="match status" value="3"/>
</dbReference>
<dbReference type="SUPFAM" id="SSF48403">
    <property type="entry name" value="Ankyrin repeat"/>
    <property type="match status" value="1"/>
</dbReference>
<feature type="compositionally biased region" description="Basic and acidic residues" evidence="3">
    <location>
        <begin position="886"/>
        <end position="914"/>
    </location>
</feature>
<name>A0A336MNU7_CULSO</name>
<dbReference type="PANTHER" id="PTHR24117:SF9">
    <property type="entry name" value="BCL-6 COREPRESSOR PCGF1 BINDING DOMAIN-CONTAINING PROTEIN"/>
    <property type="match status" value="1"/>
</dbReference>
<dbReference type="VEuPathDB" id="VectorBase:CSON003597"/>
<keyword evidence="2" id="KW-0040">ANK repeat</keyword>
<feature type="region of interest" description="Disordered" evidence="3">
    <location>
        <begin position="399"/>
        <end position="421"/>
    </location>
</feature>
<evidence type="ECO:0000313" key="4">
    <source>
        <dbReference type="EMBL" id="SSX31395.1"/>
    </source>
</evidence>
<dbReference type="InterPro" id="IPR047144">
    <property type="entry name" value="BCOR-like"/>
</dbReference>
<feature type="region of interest" description="Disordered" evidence="3">
    <location>
        <begin position="784"/>
        <end position="839"/>
    </location>
</feature>
<feature type="compositionally biased region" description="Basic residues" evidence="3">
    <location>
        <begin position="870"/>
        <end position="879"/>
    </location>
</feature>
<feature type="compositionally biased region" description="Basic and acidic residues" evidence="3">
    <location>
        <begin position="1105"/>
        <end position="1126"/>
    </location>
</feature>
<dbReference type="Gene3D" id="1.25.40.20">
    <property type="entry name" value="Ankyrin repeat-containing domain"/>
    <property type="match status" value="1"/>
</dbReference>
<feature type="region of interest" description="Disordered" evidence="3">
    <location>
        <begin position="851"/>
        <end position="1146"/>
    </location>
</feature>
<feature type="compositionally biased region" description="Basic and acidic residues" evidence="3">
    <location>
        <begin position="486"/>
        <end position="500"/>
    </location>
</feature>
<organism evidence="4">
    <name type="scientific">Culicoides sonorensis</name>
    <name type="common">Biting midge</name>
    <dbReference type="NCBI Taxonomy" id="179676"/>
    <lineage>
        <taxon>Eukaryota</taxon>
        <taxon>Metazoa</taxon>
        <taxon>Ecdysozoa</taxon>
        <taxon>Arthropoda</taxon>
        <taxon>Hexapoda</taxon>
        <taxon>Insecta</taxon>
        <taxon>Pterygota</taxon>
        <taxon>Neoptera</taxon>
        <taxon>Endopterygota</taxon>
        <taxon>Diptera</taxon>
        <taxon>Nematocera</taxon>
        <taxon>Chironomoidea</taxon>
        <taxon>Ceratopogonidae</taxon>
        <taxon>Ceratopogoninae</taxon>
        <taxon>Culicoides</taxon>
        <taxon>Monoculicoides</taxon>
    </lineage>
</organism>
<feature type="compositionally biased region" description="Low complexity" evidence="3">
    <location>
        <begin position="161"/>
        <end position="173"/>
    </location>
</feature>
<dbReference type="GO" id="GO:0000122">
    <property type="term" value="P:negative regulation of transcription by RNA polymerase II"/>
    <property type="evidence" value="ECO:0007669"/>
    <property type="project" value="TreeGrafter"/>
</dbReference>
<dbReference type="Gene3D" id="3.10.260.40">
    <property type="entry name" value="BCL-6 corepressor, PCGF1 binding domain"/>
    <property type="match status" value="1"/>
</dbReference>
<feature type="repeat" description="ANK" evidence="2">
    <location>
        <begin position="1475"/>
        <end position="1508"/>
    </location>
</feature>
<feature type="region of interest" description="Disordered" evidence="3">
    <location>
        <begin position="278"/>
        <end position="327"/>
    </location>
</feature>
<feature type="compositionally biased region" description="Basic and acidic residues" evidence="3">
    <location>
        <begin position="182"/>
        <end position="199"/>
    </location>
</feature>
<comment type="similarity">
    <text evidence="1">Belongs to the BCOR family.</text>
</comment>
<dbReference type="GO" id="GO:0003714">
    <property type="term" value="F:transcription corepressor activity"/>
    <property type="evidence" value="ECO:0007669"/>
    <property type="project" value="TreeGrafter"/>
</dbReference>
<dbReference type="GO" id="GO:0005634">
    <property type="term" value="C:nucleus"/>
    <property type="evidence" value="ECO:0007669"/>
    <property type="project" value="TreeGrafter"/>
</dbReference>
<dbReference type="PROSITE" id="PS50088">
    <property type="entry name" value="ANK_REPEAT"/>
    <property type="match status" value="3"/>
</dbReference>
<feature type="compositionally biased region" description="Polar residues" evidence="3">
    <location>
        <begin position="39"/>
        <end position="59"/>
    </location>
</feature>
<feature type="compositionally biased region" description="Polar residues" evidence="3">
    <location>
        <begin position="402"/>
        <end position="411"/>
    </location>
</feature>
<accession>A0A336MNU7</accession>
<feature type="compositionally biased region" description="Polar residues" evidence="3">
    <location>
        <begin position="1"/>
        <end position="10"/>
    </location>
</feature>
<dbReference type="PANTHER" id="PTHR24117">
    <property type="entry name" value="AGAP007537-PB"/>
    <property type="match status" value="1"/>
</dbReference>
<feature type="compositionally biased region" description="Basic and acidic residues" evidence="3">
    <location>
        <begin position="974"/>
        <end position="1011"/>
    </location>
</feature>
<dbReference type="InterPro" id="IPR038227">
    <property type="entry name" value="PUFD_som_sf"/>
</dbReference>
<feature type="repeat" description="ANK" evidence="2">
    <location>
        <begin position="1542"/>
        <end position="1574"/>
    </location>
</feature>
<feature type="compositionally biased region" description="Polar residues" evidence="3">
    <location>
        <begin position="200"/>
        <end position="230"/>
    </location>
</feature>
<evidence type="ECO:0000256" key="2">
    <source>
        <dbReference type="PROSITE-ProRule" id="PRU00023"/>
    </source>
</evidence>
<feature type="repeat" description="ANK" evidence="2">
    <location>
        <begin position="1509"/>
        <end position="1541"/>
    </location>
</feature>
<feature type="region of interest" description="Disordered" evidence="3">
    <location>
        <begin position="444"/>
        <end position="529"/>
    </location>
</feature>
<dbReference type="PROSITE" id="PS50297">
    <property type="entry name" value="ANK_REP_REGION"/>
    <property type="match status" value="2"/>
</dbReference>
<gene>
    <name evidence="4" type="primary">CSON003597</name>
</gene>
<dbReference type="InterPro" id="IPR036770">
    <property type="entry name" value="Ankyrin_rpt-contain_sf"/>
</dbReference>
<evidence type="ECO:0000256" key="3">
    <source>
        <dbReference type="SAM" id="MobiDB-lite"/>
    </source>
</evidence>
<feature type="region of interest" description="Disordered" evidence="3">
    <location>
        <begin position="1"/>
        <end position="105"/>
    </location>
</feature>
<feature type="compositionally biased region" description="Basic and acidic residues" evidence="3">
    <location>
        <begin position="943"/>
        <end position="961"/>
    </location>
</feature>
<feature type="compositionally biased region" description="Basic residues" evidence="3">
    <location>
        <begin position="962"/>
        <end position="973"/>
    </location>
</feature>
<dbReference type="Pfam" id="PF12796">
    <property type="entry name" value="Ank_2"/>
    <property type="match status" value="1"/>
</dbReference>
<feature type="region of interest" description="Disordered" evidence="3">
    <location>
        <begin position="126"/>
        <end position="260"/>
    </location>
</feature>
<feature type="compositionally biased region" description="Polar residues" evidence="3">
    <location>
        <begin position="1190"/>
        <end position="1206"/>
    </location>
</feature>
<evidence type="ECO:0000256" key="1">
    <source>
        <dbReference type="ARBA" id="ARBA00034703"/>
    </source>
</evidence>
<feature type="compositionally biased region" description="Basic and acidic residues" evidence="3">
    <location>
        <begin position="20"/>
        <end position="37"/>
    </location>
</feature>
<proteinExistence type="inferred from homology"/>
<protein>
    <submittedName>
        <fullName evidence="4">CSON003597 protein</fullName>
    </submittedName>
</protein>
<feature type="compositionally biased region" description="Polar residues" evidence="3">
    <location>
        <begin position="134"/>
        <end position="144"/>
    </location>
</feature>
<dbReference type="InterPro" id="IPR002110">
    <property type="entry name" value="Ankyrin_rpt"/>
</dbReference>
<feature type="compositionally biased region" description="Basic and acidic residues" evidence="3">
    <location>
        <begin position="146"/>
        <end position="159"/>
    </location>
</feature>
<dbReference type="OMA" id="PRHHESY"/>
<feature type="compositionally biased region" description="Basic residues" evidence="3">
    <location>
        <begin position="933"/>
        <end position="942"/>
    </location>
</feature>
<reference evidence="4" key="1">
    <citation type="submission" date="2018-07" db="EMBL/GenBank/DDBJ databases">
        <authorList>
            <person name="Quirk P.G."/>
            <person name="Krulwich T.A."/>
        </authorList>
    </citation>
    <scope>NUCLEOTIDE SEQUENCE</scope>
</reference>